<evidence type="ECO:0000256" key="1">
    <source>
        <dbReference type="ARBA" id="ARBA00022723"/>
    </source>
</evidence>
<dbReference type="PROSITE" id="PS50975">
    <property type="entry name" value="ATP_GRASP"/>
    <property type="match status" value="1"/>
</dbReference>
<comment type="caution">
    <text evidence="6">The sequence shown here is derived from an EMBL/GenBank/DDBJ whole genome shotgun (WGS) entry which is preliminary data.</text>
</comment>
<dbReference type="SUPFAM" id="SSF52440">
    <property type="entry name" value="PreATP-grasp domain"/>
    <property type="match status" value="1"/>
</dbReference>
<evidence type="ECO:0000256" key="2">
    <source>
        <dbReference type="ARBA" id="ARBA00022741"/>
    </source>
</evidence>
<dbReference type="Proteomes" id="UP001595975">
    <property type="component" value="Unassembled WGS sequence"/>
</dbReference>
<dbReference type="PANTHER" id="PTHR21621:SF0">
    <property type="entry name" value="BETA-CITRYLGLUTAMATE SYNTHASE B-RELATED"/>
    <property type="match status" value="1"/>
</dbReference>
<dbReference type="InterPro" id="IPR016185">
    <property type="entry name" value="PreATP-grasp_dom_sf"/>
</dbReference>
<dbReference type="EMBL" id="JBHSOF010000013">
    <property type="protein sequence ID" value="MFC5663908.1"/>
    <property type="molecule type" value="Genomic_DNA"/>
</dbReference>
<gene>
    <name evidence="6" type="ORF">ACFP3U_13050</name>
</gene>
<dbReference type="Pfam" id="PF08443">
    <property type="entry name" value="RimK"/>
    <property type="match status" value="1"/>
</dbReference>
<protein>
    <submittedName>
        <fullName evidence="6">RimK family alpha-L-glutamate ligase</fullName>
    </submittedName>
</protein>
<name>A0ABW0X2B9_9ACTN</name>
<dbReference type="NCBIfam" id="TIGR00768">
    <property type="entry name" value="rimK_fam"/>
    <property type="match status" value="1"/>
</dbReference>
<organism evidence="6 7">
    <name type="scientific">Kitasatospora misakiensis</name>
    <dbReference type="NCBI Taxonomy" id="67330"/>
    <lineage>
        <taxon>Bacteria</taxon>
        <taxon>Bacillati</taxon>
        <taxon>Actinomycetota</taxon>
        <taxon>Actinomycetes</taxon>
        <taxon>Kitasatosporales</taxon>
        <taxon>Streptomycetaceae</taxon>
        <taxon>Kitasatospora</taxon>
    </lineage>
</organism>
<feature type="domain" description="ATP-grasp" evidence="5">
    <location>
        <begin position="99"/>
        <end position="285"/>
    </location>
</feature>
<dbReference type="InterPro" id="IPR054562">
    <property type="entry name" value="LysX/ArgX_preATP_grasp"/>
</dbReference>
<reference evidence="7" key="1">
    <citation type="journal article" date="2019" name="Int. J. Syst. Evol. Microbiol.">
        <title>The Global Catalogue of Microorganisms (GCM) 10K type strain sequencing project: providing services to taxonomists for standard genome sequencing and annotation.</title>
        <authorList>
            <consortium name="The Broad Institute Genomics Platform"/>
            <consortium name="The Broad Institute Genome Sequencing Center for Infectious Disease"/>
            <person name="Wu L."/>
            <person name="Ma J."/>
        </authorList>
    </citation>
    <scope>NUCLEOTIDE SEQUENCE [LARGE SCALE GENOMIC DNA]</scope>
    <source>
        <strain evidence="7">CGMCC 4.1437</strain>
    </source>
</reference>
<dbReference type="Pfam" id="PF22626">
    <property type="entry name" value="LysX_preATP_grasp"/>
    <property type="match status" value="1"/>
</dbReference>
<evidence type="ECO:0000313" key="7">
    <source>
        <dbReference type="Proteomes" id="UP001595975"/>
    </source>
</evidence>
<keyword evidence="1" id="KW-0479">Metal-binding</keyword>
<dbReference type="InterPro" id="IPR013815">
    <property type="entry name" value="ATP_grasp_subdomain_1"/>
</dbReference>
<keyword evidence="3 4" id="KW-0067">ATP-binding</keyword>
<keyword evidence="7" id="KW-1185">Reference proteome</keyword>
<evidence type="ECO:0000256" key="4">
    <source>
        <dbReference type="PROSITE-ProRule" id="PRU00409"/>
    </source>
</evidence>
<accession>A0ABW0X2B9</accession>
<keyword evidence="6" id="KW-0436">Ligase</keyword>
<dbReference type="InterPro" id="IPR013651">
    <property type="entry name" value="ATP-grasp_RimK-type"/>
</dbReference>
<dbReference type="PANTHER" id="PTHR21621">
    <property type="entry name" value="RIBOSOMAL PROTEIN S6 MODIFICATION PROTEIN"/>
    <property type="match status" value="1"/>
</dbReference>
<proteinExistence type="predicted"/>
<dbReference type="InterPro" id="IPR011761">
    <property type="entry name" value="ATP-grasp"/>
</dbReference>
<keyword evidence="2 4" id="KW-0547">Nucleotide-binding</keyword>
<evidence type="ECO:0000259" key="5">
    <source>
        <dbReference type="PROSITE" id="PS50975"/>
    </source>
</evidence>
<dbReference type="SUPFAM" id="SSF56059">
    <property type="entry name" value="Glutathione synthetase ATP-binding domain-like"/>
    <property type="match status" value="1"/>
</dbReference>
<evidence type="ECO:0000256" key="3">
    <source>
        <dbReference type="ARBA" id="ARBA00022840"/>
    </source>
</evidence>
<sequence length="290" mass="30282">MTAGAVAPRVAVLASRVRADEKRILAALERRGVPYVQLDARTLHGFAHPAADGPRPAVLNREISHTRAVYGAELLEAAGHRVVNSAAATALCGDKWRTSTTLAAAGLPTPRTVLALTPGAALDALEELGTPAVIKPLVGSWGRLVARVPDRETAEALLEYVAALPSPQSHVVYLQELVDKPGRDIRVGVAGGEVIGAVYRHSADWRTNVARGAWVERCVDTGVIGPLAVAAAAAVGARIAGVDLIEDADGRPQVLEVNAGLEFSGLQEALGEDVPVADRLVDELLAEGAR</sequence>
<dbReference type="Gene3D" id="3.30.470.20">
    <property type="entry name" value="ATP-grasp fold, B domain"/>
    <property type="match status" value="1"/>
</dbReference>
<dbReference type="GO" id="GO:0016874">
    <property type="term" value="F:ligase activity"/>
    <property type="evidence" value="ECO:0007669"/>
    <property type="project" value="UniProtKB-KW"/>
</dbReference>
<evidence type="ECO:0000313" key="6">
    <source>
        <dbReference type="EMBL" id="MFC5663908.1"/>
    </source>
</evidence>
<dbReference type="Gene3D" id="3.30.1490.20">
    <property type="entry name" value="ATP-grasp fold, A domain"/>
    <property type="match status" value="1"/>
</dbReference>
<dbReference type="InterPro" id="IPR004666">
    <property type="entry name" value="Rp_bS6_RimK/Lys_biosynth_LsyX"/>
</dbReference>
<dbReference type="RefSeq" id="WP_380225611.1">
    <property type="nucleotide sequence ID" value="NZ_JBHSOF010000013.1"/>
</dbReference>
<dbReference type="Gene3D" id="3.40.50.20">
    <property type="match status" value="1"/>
</dbReference>